<dbReference type="NCBIfam" id="TIGR01331">
    <property type="entry name" value="bisphos_cysQ"/>
    <property type="match status" value="1"/>
</dbReference>
<feature type="binding site" evidence="5">
    <location>
        <position position="91"/>
    </location>
    <ligand>
        <name>Mg(2+)</name>
        <dbReference type="ChEBI" id="CHEBI:18420"/>
        <label>1</label>
        <note>catalytic</note>
    </ligand>
</feature>
<comment type="catalytic activity">
    <reaction evidence="1 4">
        <text>adenosine 3',5'-bisphosphate + H2O = AMP + phosphate</text>
        <dbReference type="Rhea" id="RHEA:10040"/>
        <dbReference type="ChEBI" id="CHEBI:15377"/>
        <dbReference type="ChEBI" id="CHEBI:43474"/>
        <dbReference type="ChEBI" id="CHEBI:58343"/>
        <dbReference type="ChEBI" id="CHEBI:456215"/>
        <dbReference type="EC" id="3.1.3.7"/>
    </reaction>
</comment>
<evidence type="ECO:0000256" key="3">
    <source>
        <dbReference type="ARBA" id="ARBA00022842"/>
    </source>
</evidence>
<feature type="binding site" evidence="4">
    <location>
        <position position="230"/>
    </location>
    <ligand>
        <name>substrate</name>
    </ligand>
</feature>
<feature type="binding site" evidence="4">
    <location>
        <position position="230"/>
    </location>
    <ligand>
        <name>Mg(2+)</name>
        <dbReference type="ChEBI" id="CHEBI:18420"/>
        <label>2</label>
    </ligand>
</feature>
<proteinExistence type="inferred from homology"/>
<gene>
    <name evidence="4" type="primary">cysQ</name>
    <name evidence="6" type="ORF">B5F96_04685</name>
</gene>
<feature type="binding site" evidence="5">
    <location>
        <position position="92"/>
    </location>
    <ligand>
        <name>Mg(2+)</name>
        <dbReference type="ChEBI" id="CHEBI:18420"/>
        <label>1</label>
        <note>catalytic</note>
    </ligand>
</feature>
<dbReference type="EC" id="3.1.3.7" evidence="4"/>
<dbReference type="InterPro" id="IPR006240">
    <property type="entry name" value="CysQ"/>
</dbReference>
<dbReference type="SUPFAM" id="SSF56655">
    <property type="entry name" value="Carbohydrate phosphatase"/>
    <property type="match status" value="1"/>
</dbReference>
<comment type="cofactor">
    <cofactor evidence="4 5">
        <name>Mg(2+)</name>
        <dbReference type="ChEBI" id="CHEBI:18420"/>
    </cofactor>
</comment>
<dbReference type="InterPro" id="IPR020583">
    <property type="entry name" value="Inositol_monoP_metal-BS"/>
</dbReference>
<dbReference type="GO" id="GO:0005886">
    <property type="term" value="C:plasma membrane"/>
    <property type="evidence" value="ECO:0007669"/>
    <property type="project" value="UniProtKB-SubCell"/>
</dbReference>
<evidence type="ECO:0000256" key="5">
    <source>
        <dbReference type="PIRSR" id="PIRSR600760-2"/>
    </source>
</evidence>
<dbReference type="PROSITE" id="PS00629">
    <property type="entry name" value="IMP_1"/>
    <property type="match status" value="1"/>
</dbReference>
<dbReference type="GO" id="GO:0008441">
    <property type="term" value="F:3'(2'),5'-bisphosphate nucleotidase activity"/>
    <property type="evidence" value="ECO:0007669"/>
    <property type="project" value="UniProtKB-UniRule"/>
</dbReference>
<dbReference type="Gene3D" id="3.40.190.80">
    <property type="match status" value="1"/>
</dbReference>
<comment type="function">
    <text evidence="4">Converts adenosine-3',5'-bisphosphate (PAP) to AMP.</text>
</comment>
<dbReference type="AlphaFoldDB" id="A0A9Q5X936"/>
<dbReference type="GO" id="GO:0000287">
    <property type="term" value="F:magnesium ion binding"/>
    <property type="evidence" value="ECO:0007669"/>
    <property type="project" value="UniProtKB-UniRule"/>
</dbReference>
<evidence type="ECO:0000256" key="2">
    <source>
        <dbReference type="ARBA" id="ARBA00022723"/>
    </source>
</evidence>
<keyword evidence="4" id="KW-1003">Cell membrane</keyword>
<name>A0A9Q5X936_9BACT</name>
<keyword evidence="4" id="KW-0378">Hydrolase</keyword>
<keyword evidence="3 4" id="KW-0460">Magnesium</keyword>
<dbReference type="HAMAP" id="MF_02095">
    <property type="entry name" value="CysQ"/>
    <property type="match status" value="1"/>
</dbReference>
<dbReference type="FunFam" id="3.40.190.80:FF:000005">
    <property type="entry name" value="3'(2'),5'-bisphosphate nucleotidase CysQ"/>
    <property type="match status" value="1"/>
</dbReference>
<comment type="caution">
    <text evidence="6">The sequence shown here is derived from an EMBL/GenBank/DDBJ whole genome shotgun (WGS) entry which is preliminary data.</text>
</comment>
<feature type="binding site" evidence="4">
    <location>
        <position position="89"/>
    </location>
    <ligand>
        <name>Mg(2+)</name>
        <dbReference type="ChEBI" id="CHEBI:18420"/>
        <label>2</label>
    </ligand>
</feature>
<feature type="binding site" evidence="4">
    <location>
        <position position="89"/>
    </location>
    <ligand>
        <name>Mg(2+)</name>
        <dbReference type="ChEBI" id="CHEBI:18420"/>
        <label>1</label>
    </ligand>
</feature>
<evidence type="ECO:0000256" key="4">
    <source>
        <dbReference type="HAMAP-Rule" id="MF_02095"/>
    </source>
</evidence>
<dbReference type="GeneID" id="93407712"/>
<dbReference type="CDD" id="cd01638">
    <property type="entry name" value="CysQ"/>
    <property type="match status" value="1"/>
</dbReference>
<dbReference type="EMBL" id="NFIJ01000003">
    <property type="protein sequence ID" value="OUO06512.1"/>
    <property type="molecule type" value="Genomic_DNA"/>
</dbReference>
<dbReference type="Pfam" id="PF00459">
    <property type="entry name" value="Inositol_P"/>
    <property type="match status" value="1"/>
</dbReference>
<feature type="binding site" evidence="5">
    <location>
        <position position="69"/>
    </location>
    <ligand>
        <name>Mg(2+)</name>
        <dbReference type="ChEBI" id="CHEBI:18420"/>
        <label>1</label>
        <note>catalytic</note>
    </ligand>
</feature>
<dbReference type="PANTHER" id="PTHR43028">
    <property type="entry name" value="3'(2'),5'-BISPHOSPHATE NUCLEOTIDASE 1"/>
    <property type="match status" value="1"/>
</dbReference>
<dbReference type="GO" id="GO:0050427">
    <property type="term" value="P:3'-phosphoadenosine 5'-phosphosulfate metabolic process"/>
    <property type="evidence" value="ECO:0007669"/>
    <property type="project" value="TreeGrafter"/>
</dbReference>
<comment type="subcellular location">
    <subcellularLocation>
        <location evidence="4">Cell membrane</location>
        <topology evidence="4">Peripheral membrane protein</topology>
        <orientation evidence="4">Cytoplasmic side</orientation>
    </subcellularLocation>
</comment>
<feature type="binding site" evidence="4">
    <location>
        <position position="91"/>
    </location>
    <ligand>
        <name>Mg(2+)</name>
        <dbReference type="ChEBI" id="CHEBI:18420"/>
        <label>1</label>
    </ligand>
</feature>
<comment type="similarity">
    <text evidence="4">Belongs to the inositol monophosphatase superfamily. CysQ family.</text>
</comment>
<feature type="binding site" evidence="4">
    <location>
        <position position="69"/>
    </location>
    <ligand>
        <name>substrate</name>
    </ligand>
</feature>
<sequence>MNNYANYLYIAIRAALDAGKAIMDIYTDPESDFGIERKADNSPLTKADKKAHAIISMALSVTPFPVLSEEGKEIPFAERSGWDMLWIVDPLDGTKEFIKKNGEFTVNIALVKEGVPVLGVIYVPVRKELYFAADSLGAFKLAEIDSGYQPSMDDIKTKAVHLPMSMGHQGVVVVASRSHQTEDTTAFIENLRKQGQPVTLISSGSSLKICLVAEGTADVYPRFAPTMEWDTAAGHAIARAAGCDVYHIDGKTPLKYNKEDLHNPWFIVKPL</sequence>
<dbReference type="Gene3D" id="3.30.540.10">
    <property type="entry name" value="Fructose-1,6-Bisphosphatase, subunit A, domain 1"/>
    <property type="match status" value="1"/>
</dbReference>
<evidence type="ECO:0000256" key="1">
    <source>
        <dbReference type="ARBA" id="ARBA00001625"/>
    </source>
</evidence>
<keyword evidence="4" id="KW-0472">Membrane</keyword>
<keyword evidence="2 4" id="KW-0479">Metal-binding</keyword>
<feature type="binding site" evidence="4">
    <location>
        <position position="92"/>
    </location>
    <ligand>
        <name>Mg(2+)</name>
        <dbReference type="ChEBI" id="CHEBI:18420"/>
        <label>2</label>
    </ligand>
</feature>
<organism evidence="6 7">
    <name type="scientific">Parabacteroides johnsonii</name>
    <dbReference type="NCBI Taxonomy" id="387661"/>
    <lineage>
        <taxon>Bacteria</taxon>
        <taxon>Pseudomonadati</taxon>
        <taxon>Bacteroidota</taxon>
        <taxon>Bacteroidia</taxon>
        <taxon>Bacteroidales</taxon>
        <taxon>Tannerellaceae</taxon>
        <taxon>Parabacteroides</taxon>
    </lineage>
</organism>
<evidence type="ECO:0000313" key="6">
    <source>
        <dbReference type="EMBL" id="OUO06512.1"/>
    </source>
</evidence>
<accession>A0A9Q5X936</accession>
<protein>
    <recommendedName>
        <fullName evidence="4">3'(2'),5'-bisphosphate nucleotidase CysQ</fullName>
        <ecNumber evidence="4">3.1.3.7</ecNumber>
    </recommendedName>
    <alternativeName>
        <fullName evidence="4">3'(2'),5-bisphosphonucleoside 3'(2')-phosphohydrolase</fullName>
    </alternativeName>
    <alternativeName>
        <fullName evidence="4">3'-phosphoadenosine 5'-phosphate phosphatase</fullName>
        <shortName evidence="4">PAP phosphatase</shortName>
    </alternativeName>
</protein>
<dbReference type="Proteomes" id="UP000195975">
    <property type="component" value="Unassembled WGS sequence"/>
</dbReference>
<dbReference type="RefSeq" id="WP_008157939.1">
    <property type="nucleotide sequence ID" value="NZ_CAJLBM010000024.1"/>
</dbReference>
<reference evidence="7" key="1">
    <citation type="submission" date="2017-04" db="EMBL/GenBank/DDBJ databases">
        <title>Function of individual gut microbiota members based on whole genome sequencing of pure cultures obtained from chicken caecum.</title>
        <authorList>
            <person name="Medvecky M."/>
            <person name="Cejkova D."/>
            <person name="Polansky O."/>
            <person name="Karasova D."/>
            <person name="Kubasova T."/>
            <person name="Cizek A."/>
            <person name="Rychlik I."/>
        </authorList>
    </citation>
    <scope>NUCLEOTIDE SEQUENCE [LARGE SCALE GENOMIC DNA]</scope>
    <source>
        <strain evidence="7">An42</strain>
    </source>
</reference>
<feature type="binding site" evidence="5">
    <location>
        <position position="89"/>
    </location>
    <ligand>
        <name>Mg(2+)</name>
        <dbReference type="ChEBI" id="CHEBI:18420"/>
        <label>1</label>
        <note>catalytic</note>
    </ligand>
</feature>
<feature type="binding site" evidence="4">
    <location>
        <begin position="91"/>
        <end position="94"/>
    </location>
    <ligand>
        <name>substrate</name>
    </ligand>
</feature>
<feature type="binding site" evidence="4">
    <location>
        <position position="69"/>
    </location>
    <ligand>
        <name>Mg(2+)</name>
        <dbReference type="ChEBI" id="CHEBI:18420"/>
        <label>1</label>
    </ligand>
</feature>
<dbReference type="GO" id="GO:0000103">
    <property type="term" value="P:sulfate assimilation"/>
    <property type="evidence" value="ECO:0007669"/>
    <property type="project" value="TreeGrafter"/>
</dbReference>
<dbReference type="PANTHER" id="PTHR43028:SF5">
    <property type="entry name" value="3'(2'),5'-BISPHOSPHATE NUCLEOTIDASE 1"/>
    <property type="match status" value="1"/>
</dbReference>
<dbReference type="InterPro" id="IPR000760">
    <property type="entry name" value="Inositol_monophosphatase-like"/>
</dbReference>
<dbReference type="InterPro" id="IPR050725">
    <property type="entry name" value="CysQ/Inositol_MonoPase"/>
</dbReference>
<evidence type="ECO:0000313" key="7">
    <source>
        <dbReference type="Proteomes" id="UP000195975"/>
    </source>
</evidence>
<feature type="binding site" evidence="5">
    <location>
        <position position="230"/>
    </location>
    <ligand>
        <name>Mg(2+)</name>
        <dbReference type="ChEBI" id="CHEBI:18420"/>
        <label>1</label>
        <note>catalytic</note>
    </ligand>
</feature>